<keyword evidence="2" id="KW-0732">Signal</keyword>
<evidence type="ECO:0000256" key="2">
    <source>
        <dbReference type="ARBA" id="ARBA00022729"/>
    </source>
</evidence>
<evidence type="ECO:0000256" key="3">
    <source>
        <dbReference type="ARBA" id="ARBA00022737"/>
    </source>
</evidence>
<evidence type="ECO:0000313" key="6">
    <source>
        <dbReference type="EMBL" id="KAK9049002.1"/>
    </source>
</evidence>
<dbReference type="PANTHER" id="PTHR47988">
    <property type="entry name" value="SOMATIC EMBRYOGENESIS RECEPTOR KINASE 1"/>
    <property type="match status" value="1"/>
</dbReference>
<keyword evidence="4" id="KW-0472">Membrane</keyword>
<dbReference type="InterPro" id="IPR013210">
    <property type="entry name" value="LRR_N_plant-typ"/>
</dbReference>
<dbReference type="Pfam" id="PF00560">
    <property type="entry name" value="LRR_1"/>
    <property type="match status" value="1"/>
</dbReference>
<keyword evidence="3" id="KW-0677">Repeat</keyword>
<keyword evidence="4" id="KW-1133">Transmembrane helix</keyword>
<proteinExistence type="predicted"/>
<evidence type="ECO:0000313" key="7">
    <source>
        <dbReference type="Proteomes" id="UP001408789"/>
    </source>
</evidence>
<sequence length="139" mass="15011">MDTTTIHVLFICVFTFCVSISSSLNSDGLSLLALKAAVTGDPTNSLATWTETDFTPCHWTGIACDSNRRVTSVFLPNRNLTGYLPSELDALLSLRHLSSNLLTGNLPETLSNLTNLGGTLNLSYNHFSGAIPPSYGLFR</sequence>
<name>A0AAP0GHP3_9ASTR</name>
<comment type="caution">
    <text evidence="6">The sequence shown here is derived from an EMBL/GenBank/DDBJ whole genome shotgun (WGS) entry which is preliminary data.</text>
</comment>
<organism evidence="6 7">
    <name type="scientific">Deinandra increscens subsp. villosa</name>
    <dbReference type="NCBI Taxonomy" id="3103831"/>
    <lineage>
        <taxon>Eukaryota</taxon>
        <taxon>Viridiplantae</taxon>
        <taxon>Streptophyta</taxon>
        <taxon>Embryophyta</taxon>
        <taxon>Tracheophyta</taxon>
        <taxon>Spermatophyta</taxon>
        <taxon>Magnoliopsida</taxon>
        <taxon>eudicotyledons</taxon>
        <taxon>Gunneridae</taxon>
        <taxon>Pentapetalae</taxon>
        <taxon>asterids</taxon>
        <taxon>campanulids</taxon>
        <taxon>Asterales</taxon>
        <taxon>Asteraceae</taxon>
        <taxon>Asteroideae</taxon>
        <taxon>Heliantheae alliance</taxon>
        <taxon>Madieae</taxon>
        <taxon>Madiinae</taxon>
        <taxon>Deinandra</taxon>
    </lineage>
</organism>
<protein>
    <recommendedName>
        <fullName evidence="5">Leucine-rich repeat-containing N-terminal plant-type domain-containing protein</fullName>
    </recommendedName>
</protein>
<evidence type="ECO:0000259" key="5">
    <source>
        <dbReference type="Pfam" id="PF08263"/>
    </source>
</evidence>
<gene>
    <name evidence="6" type="ORF">SSX86_032032</name>
</gene>
<dbReference type="InterPro" id="IPR032675">
    <property type="entry name" value="LRR_dom_sf"/>
</dbReference>
<dbReference type="Pfam" id="PF08263">
    <property type="entry name" value="LRRNT_2"/>
    <property type="match status" value="2"/>
</dbReference>
<accession>A0AAP0GHP3</accession>
<feature type="domain" description="Leucine-rich repeat-containing N-terminal plant-type" evidence="5">
    <location>
        <begin position="85"/>
        <end position="96"/>
    </location>
</feature>
<keyword evidence="4" id="KW-0812">Transmembrane</keyword>
<evidence type="ECO:0000256" key="1">
    <source>
        <dbReference type="ARBA" id="ARBA00022614"/>
    </source>
</evidence>
<feature type="transmembrane region" description="Helical" evidence="4">
    <location>
        <begin position="6"/>
        <end position="25"/>
    </location>
</feature>
<dbReference type="EMBL" id="JBCNJP010008935">
    <property type="protein sequence ID" value="KAK9049002.1"/>
    <property type="molecule type" value="Genomic_DNA"/>
</dbReference>
<dbReference type="InterPro" id="IPR001611">
    <property type="entry name" value="Leu-rich_rpt"/>
</dbReference>
<feature type="domain" description="Leucine-rich repeat-containing N-terminal plant-type" evidence="5">
    <location>
        <begin position="24"/>
        <end position="65"/>
    </location>
</feature>
<dbReference type="AlphaFoldDB" id="A0AAP0GHP3"/>
<dbReference type="SUPFAM" id="SSF52058">
    <property type="entry name" value="L domain-like"/>
    <property type="match status" value="1"/>
</dbReference>
<reference evidence="6 7" key="1">
    <citation type="submission" date="2024-04" db="EMBL/GenBank/DDBJ databases">
        <title>The reference genome of an endangered Asteraceae, Deinandra increscens subsp. villosa, native to the Central Coast of California.</title>
        <authorList>
            <person name="Guilliams M."/>
            <person name="Hasenstab-Lehman K."/>
            <person name="Meyer R."/>
            <person name="Mcevoy S."/>
        </authorList>
    </citation>
    <scope>NUCLEOTIDE SEQUENCE [LARGE SCALE GENOMIC DNA]</scope>
    <source>
        <tissue evidence="6">Leaf</tissue>
    </source>
</reference>
<dbReference type="Gene3D" id="3.80.10.10">
    <property type="entry name" value="Ribonuclease Inhibitor"/>
    <property type="match status" value="1"/>
</dbReference>
<evidence type="ECO:0000256" key="4">
    <source>
        <dbReference type="SAM" id="Phobius"/>
    </source>
</evidence>
<keyword evidence="1" id="KW-0433">Leucine-rich repeat</keyword>
<dbReference type="Proteomes" id="UP001408789">
    <property type="component" value="Unassembled WGS sequence"/>
</dbReference>
<keyword evidence="7" id="KW-1185">Reference proteome</keyword>